<sequence>MKLSVIAALSPLLVGGCASTASLPSLSAGSGPEDPGTAIHALYPSSVTEGYTARGPVDPGSWRKLNDDQAPGRGGGL</sequence>
<feature type="region of interest" description="Disordered" evidence="1">
    <location>
        <begin position="50"/>
        <end position="77"/>
    </location>
</feature>
<evidence type="ECO:0008006" key="5">
    <source>
        <dbReference type="Google" id="ProtNLM"/>
    </source>
</evidence>
<gene>
    <name evidence="3" type="ORF">LAL4801_06109</name>
</gene>
<organism evidence="3 4">
    <name type="scientific">Roseibium aggregatum</name>
    <dbReference type="NCBI Taxonomy" id="187304"/>
    <lineage>
        <taxon>Bacteria</taxon>
        <taxon>Pseudomonadati</taxon>
        <taxon>Pseudomonadota</taxon>
        <taxon>Alphaproteobacteria</taxon>
        <taxon>Hyphomicrobiales</taxon>
        <taxon>Stappiaceae</taxon>
        <taxon>Roseibium</taxon>
    </lineage>
</organism>
<keyword evidence="4" id="KW-1185">Reference proteome</keyword>
<evidence type="ECO:0000256" key="1">
    <source>
        <dbReference type="SAM" id="MobiDB-lite"/>
    </source>
</evidence>
<name>A0A0M6YEG2_9HYPH</name>
<dbReference type="AlphaFoldDB" id="A0A0M6YEG2"/>
<evidence type="ECO:0000313" key="3">
    <source>
        <dbReference type="EMBL" id="CTQ47647.1"/>
    </source>
</evidence>
<feature type="chain" id="PRO_5005807757" description="Lipoprotein" evidence="2">
    <location>
        <begin position="21"/>
        <end position="77"/>
    </location>
</feature>
<dbReference type="PROSITE" id="PS51257">
    <property type="entry name" value="PROKAR_LIPOPROTEIN"/>
    <property type="match status" value="1"/>
</dbReference>
<dbReference type="Proteomes" id="UP000048926">
    <property type="component" value="Unassembled WGS sequence"/>
</dbReference>
<dbReference type="EMBL" id="CXST01000011">
    <property type="protein sequence ID" value="CTQ47647.1"/>
    <property type="molecule type" value="Genomic_DNA"/>
</dbReference>
<reference evidence="4" key="1">
    <citation type="submission" date="2015-07" db="EMBL/GenBank/DDBJ databases">
        <authorList>
            <person name="Rodrigo-Torres Lidia"/>
            <person name="Arahal R.David."/>
        </authorList>
    </citation>
    <scope>NUCLEOTIDE SEQUENCE [LARGE SCALE GENOMIC DNA]</scope>
    <source>
        <strain evidence="4">CECT 4801</strain>
    </source>
</reference>
<proteinExistence type="predicted"/>
<keyword evidence="2" id="KW-0732">Signal</keyword>
<protein>
    <recommendedName>
        <fullName evidence="5">Lipoprotein</fullName>
    </recommendedName>
</protein>
<evidence type="ECO:0000256" key="2">
    <source>
        <dbReference type="SAM" id="SignalP"/>
    </source>
</evidence>
<evidence type="ECO:0000313" key="4">
    <source>
        <dbReference type="Proteomes" id="UP000048926"/>
    </source>
</evidence>
<accession>A0A0M6YEG2</accession>
<feature type="signal peptide" evidence="2">
    <location>
        <begin position="1"/>
        <end position="20"/>
    </location>
</feature>